<keyword evidence="1" id="KW-0812">Transmembrane</keyword>
<dbReference type="EMBL" id="JAUCMV010000001">
    <property type="protein sequence ID" value="KAK0424981.1"/>
    <property type="molecule type" value="Genomic_DNA"/>
</dbReference>
<dbReference type="AlphaFoldDB" id="A0AA39M809"/>
<proteinExistence type="predicted"/>
<keyword evidence="1" id="KW-1133">Transmembrane helix</keyword>
<accession>A0AA39M809</accession>
<evidence type="ECO:0000256" key="1">
    <source>
        <dbReference type="SAM" id="Phobius"/>
    </source>
</evidence>
<reference evidence="2" key="1">
    <citation type="submission" date="2023-06" db="EMBL/GenBank/DDBJ databases">
        <title>Genomic analysis of the entomopathogenic nematode Steinernema hermaphroditum.</title>
        <authorList>
            <person name="Schwarz E.M."/>
            <person name="Heppert J.K."/>
            <person name="Baniya A."/>
            <person name="Schwartz H.T."/>
            <person name="Tan C.-H."/>
            <person name="Antoshechkin I."/>
            <person name="Sternberg P.W."/>
            <person name="Goodrich-Blair H."/>
            <person name="Dillman A.R."/>
        </authorList>
    </citation>
    <scope>NUCLEOTIDE SEQUENCE</scope>
    <source>
        <strain evidence="2">PS9179</strain>
        <tissue evidence="2">Whole animal</tissue>
    </source>
</reference>
<dbReference type="Proteomes" id="UP001175271">
    <property type="component" value="Unassembled WGS sequence"/>
</dbReference>
<organism evidence="2 3">
    <name type="scientific">Steinernema hermaphroditum</name>
    <dbReference type="NCBI Taxonomy" id="289476"/>
    <lineage>
        <taxon>Eukaryota</taxon>
        <taxon>Metazoa</taxon>
        <taxon>Ecdysozoa</taxon>
        <taxon>Nematoda</taxon>
        <taxon>Chromadorea</taxon>
        <taxon>Rhabditida</taxon>
        <taxon>Tylenchina</taxon>
        <taxon>Panagrolaimomorpha</taxon>
        <taxon>Strongyloidoidea</taxon>
        <taxon>Steinernematidae</taxon>
        <taxon>Steinernema</taxon>
    </lineage>
</organism>
<comment type="caution">
    <text evidence="2">The sequence shown here is derived from an EMBL/GenBank/DDBJ whole genome shotgun (WGS) entry which is preliminary data.</text>
</comment>
<name>A0AA39M809_9BILA</name>
<feature type="transmembrane region" description="Helical" evidence="1">
    <location>
        <begin position="159"/>
        <end position="178"/>
    </location>
</feature>
<keyword evidence="1" id="KW-0472">Membrane</keyword>
<feature type="transmembrane region" description="Helical" evidence="1">
    <location>
        <begin position="238"/>
        <end position="257"/>
    </location>
</feature>
<feature type="transmembrane region" description="Helical" evidence="1">
    <location>
        <begin position="199"/>
        <end position="218"/>
    </location>
</feature>
<evidence type="ECO:0000313" key="3">
    <source>
        <dbReference type="Proteomes" id="UP001175271"/>
    </source>
</evidence>
<sequence length="328" mass="37872">MRLFFIVKWAEVAVALLLVLLVLRTTKLCGLRGQEDITPNQCPKLFDPIERYNDPRAVERFFDRLYHTNTTKVEDDRLLKKRATREAFEKILNATEIGQTSNGVDRNEVTFDGSGGIIEYVVLKIQHGSGQWLTCCDITVTNMMCISNSFSSAAACSSLSPVAISIVTWLVIVFYNLAHMLKIFRSPMPPKVEADIRRTFADLFFWFLSASVLSYLHFTWTKSWTLLPYFPYFPARWIVAEVVAWLMIGGIFLQFRFHKKLFFTVRLTAPPRTYHQLRSLRIPSLEMHLEELPSMQQQFPSEQEVFVDSSERLFSKSSADSRRQTATL</sequence>
<protein>
    <submittedName>
        <fullName evidence="2">Uncharacterized protein</fullName>
    </submittedName>
</protein>
<evidence type="ECO:0000313" key="2">
    <source>
        <dbReference type="EMBL" id="KAK0424981.1"/>
    </source>
</evidence>
<keyword evidence="3" id="KW-1185">Reference proteome</keyword>
<gene>
    <name evidence="2" type="ORF">QR680_008961</name>
</gene>